<accession>A0AC61YV58</accession>
<dbReference type="EMBL" id="CP121756">
    <property type="protein sequence ID" value="WGE06550.2"/>
    <property type="molecule type" value="Genomic_DNA"/>
</dbReference>
<proteinExistence type="predicted"/>
<evidence type="ECO:0000313" key="2">
    <source>
        <dbReference type="Proteomes" id="UP001217185"/>
    </source>
</evidence>
<name>A0AC61YV58_BACIU</name>
<reference evidence="1" key="1">
    <citation type="submission" date="2025-02" db="EMBL/GenBank/DDBJ databases">
        <title>Complete genome sequences of 52 Bacillus and Priestia strains isolated from West-African fermentations and 26 reference strains from the DSMZ collection.</title>
        <authorList>
            <person name="Wiedenbein E.S."/>
            <person name="Canoy T.S."/>
            <person name="Hui Y."/>
            <person name="Parkouda C."/>
            <person name="Dawende C."/>
            <person name="Ametefe E."/>
            <person name="Jespersen L."/>
            <person name="Nielsen D.S."/>
        </authorList>
    </citation>
    <scope>NUCLEOTIDE SEQUENCE</scope>
    <source>
        <strain evidence="1">PRO122</strain>
    </source>
</reference>
<organism evidence="1 2">
    <name type="scientific">Bacillus subtilis</name>
    <dbReference type="NCBI Taxonomy" id="1423"/>
    <lineage>
        <taxon>Bacteria</taxon>
        <taxon>Bacillati</taxon>
        <taxon>Bacillota</taxon>
        <taxon>Bacilli</taxon>
        <taxon>Bacillales</taxon>
        <taxon>Bacillaceae</taxon>
        <taxon>Bacillus</taxon>
    </lineage>
</organism>
<sequence>MTISPSKIFVDYNEAKRFLKKLGISFVEEKEKAKTLRKSDFSKEFIKNSYKSDYRETYRVARENYDYNLLINEDGAIFQFGYDLDEKEKIADIRYAYYEAPHKHISYKDFLISMDIELDESNMMFFEEYTQVISEAELKNTVTNIRYDFSIAQRKEIIHPVSHLHIGSQNSIRIPISFIMTPKNFVAFVVRHIYWDKWRIIMEDDTFRENYLASYSSGIQLDSILFTQNEKKDLYLNFNQ</sequence>
<dbReference type="Proteomes" id="UP001217185">
    <property type="component" value="Chromosome"/>
</dbReference>
<protein>
    <submittedName>
        <fullName evidence="1">DUF2290 domain-containing protein</fullName>
    </submittedName>
</protein>
<gene>
    <name evidence="1" type="ORF">P5658_13410</name>
</gene>
<evidence type="ECO:0000313" key="1">
    <source>
        <dbReference type="EMBL" id="WGE06550.2"/>
    </source>
</evidence>